<evidence type="ECO:0000259" key="10">
    <source>
        <dbReference type="PROSITE" id="PS50850"/>
    </source>
</evidence>
<sequence length="482" mass="49165">MSTQEDRLDPGLRKLLGVVLLGGLMGLVDSTIVNVGMDTLAGRFDSSLATVGWVATGYLLAVTAAIPLTAWAVDRFGARRMWLVGLAVFTGFSLASGLAWDVPSLITFRVLQGFGGGMLDPIMLTLLARAAGQARVGRVMGLMGIVIPLGPVLGPILGGLIIDGLDWRWMFLINVPIGVLAFLLSLPVVPTDPVERGGARLDILGLALLTPGFGALVFALSRASEGTGIGSTPVVVALALGVLLLLGYGAHALRAGRDALIDLALFRSRSFAAAVTVMGLTGVMLFSSLFLVPLYYQLARDFDVLRAGLLLAPLGVGSFVGMPIAGRLSDKVGTRALVPAGAAVIAVSTLVLTQVDAGSSLVLLAACALLTGLGLGFVGAPTMGSLYRTLPAESISQGTSALYIVNQLGASAGIAVSAMLLQGGASGAKPTAEDFHGPFWWVFAAALGVLLSGLLLPGKPPAAPTPSAAAAEPDGQPASEVV</sequence>
<evidence type="ECO:0000256" key="2">
    <source>
        <dbReference type="ARBA" id="ARBA00008537"/>
    </source>
</evidence>
<dbReference type="Proteomes" id="UP000239203">
    <property type="component" value="Unassembled WGS sequence"/>
</dbReference>
<feature type="transmembrane region" description="Helical" evidence="9">
    <location>
        <begin position="439"/>
        <end position="456"/>
    </location>
</feature>
<feature type="transmembrane region" description="Helical" evidence="9">
    <location>
        <begin position="106"/>
        <end position="127"/>
    </location>
</feature>
<protein>
    <submittedName>
        <fullName evidence="11">EmrB/QacA subfamily drug resistance transporter</fullName>
    </submittedName>
</protein>
<feature type="transmembrane region" description="Helical" evidence="9">
    <location>
        <begin position="139"/>
        <end position="162"/>
    </location>
</feature>
<evidence type="ECO:0000256" key="9">
    <source>
        <dbReference type="SAM" id="Phobius"/>
    </source>
</evidence>
<feature type="transmembrane region" description="Helical" evidence="9">
    <location>
        <begin position="168"/>
        <end position="189"/>
    </location>
</feature>
<dbReference type="InterPro" id="IPR004638">
    <property type="entry name" value="EmrB-like"/>
</dbReference>
<evidence type="ECO:0000256" key="6">
    <source>
        <dbReference type="ARBA" id="ARBA00022989"/>
    </source>
</evidence>
<dbReference type="InterPro" id="IPR036259">
    <property type="entry name" value="MFS_trans_sf"/>
</dbReference>
<name>A0A2S6GLR1_9PSEU</name>
<evidence type="ECO:0000313" key="11">
    <source>
        <dbReference type="EMBL" id="PPK66174.1"/>
    </source>
</evidence>
<keyword evidence="4" id="KW-1003">Cell membrane</keyword>
<dbReference type="EMBL" id="PTIX01000011">
    <property type="protein sequence ID" value="PPK66174.1"/>
    <property type="molecule type" value="Genomic_DNA"/>
</dbReference>
<evidence type="ECO:0000256" key="1">
    <source>
        <dbReference type="ARBA" id="ARBA00004651"/>
    </source>
</evidence>
<dbReference type="Gene3D" id="1.20.1250.20">
    <property type="entry name" value="MFS general substrate transporter like domains"/>
    <property type="match status" value="2"/>
</dbReference>
<keyword evidence="12" id="KW-1185">Reference proteome</keyword>
<evidence type="ECO:0000256" key="7">
    <source>
        <dbReference type="ARBA" id="ARBA00023136"/>
    </source>
</evidence>
<keyword evidence="7 9" id="KW-0472">Membrane</keyword>
<feature type="transmembrane region" description="Helical" evidence="9">
    <location>
        <begin position="53"/>
        <end position="73"/>
    </location>
</feature>
<dbReference type="PROSITE" id="PS50850">
    <property type="entry name" value="MFS"/>
    <property type="match status" value="1"/>
</dbReference>
<evidence type="ECO:0000256" key="4">
    <source>
        <dbReference type="ARBA" id="ARBA00022475"/>
    </source>
</evidence>
<comment type="similarity">
    <text evidence="2">Belongs to the major facilitator superfamily. EmrB family.</text>
</comment>
<evidence type="ECO:0000256" key="3">
    <source>
        <dbReference type="ARBA" id="ARBA00022448"/>
    </source>
</evidence>
<dbReference type="RefSeq" id="WP_104480646.1">
    <property type="nucleotide sequence ID" value="NZ_CP154825.1"/>
</dbReference>
<reference evidence="11 12" key="1">
    <citation type="submission" date="2018-02" db="EMBL/GenBank/DDBJ databases">
        <title>Genomic Encyclopedia of Archaeal and Bacterial Type Strains, Phase II (KMG-II): from individual species to whole genera.</title>
        <authorList>
            <person name="Goeker M."/>
        </authorList>
    </citation>
    <scope>NUCLEOTIDE SEQUENCE [LARGE SCALE GENOMIC DNA]</scope>
    <source>
        <strain evidence="11 12">YU 961-1</strain>
    </source>
</reference>
<proteinExistence type="inferred from homology"/>
<comment type="caution">
    <text evidence="11">The sequence shown here is derived from an EMBL/GenBank/DDBJ whole genome shotgun (WGS) entry which is preliminary data.</text>
</comment>
<evidence type="ECO:0000256" key="5">
    <source>
        <dbReference type="ARBA" id="ARBA00022692"/>
    </source>
</evidence>
<feature type="domain" description="Major facilitator superfamily (MFS) profile" evidence="10">
    <location>
        <begin position="15"/>
        <end position="460"/>
    </location>
</feature>
<feature type="transmembrane region" description="Helical" evidence="9">
    <location>
        <begin position="304"/>
        <end position="324"/>
    </location>
</feature>
<keyword evidence="6 9" id="KW-1133">Transmembrane helix</keyword>
<dbReference type="GO" id="GO:0005886">
    <property type="term" value="C:plasma membrane"/>
    <property type="evidence" value="ECO:0007669"/>
    <property type="project" value="UniProtKB-SubCell"/>
</dbReference>
<feature type="transmembrane region" description="Helical" evidence="9">
    <location>
        <begin position="271"/>
        <end position="292"/>
    </location>
</feature>
<feature type="transmembrane region" description="Helical" evidence="9">
    <location>
        <begin position="336"/>
        <end position="355"/>
    </location>
</feature>
<feature type="transmembrane region" description="Helical" evidence="9">
    <location>
        <begin position="401"/>
        <end position="419"/>
    </location>
</feature>
<dbReference type="Pfam" id="PF07690">
    <property type="entry name" value="MFS_1"/>
    <property type="match status" value="1"/>
</dbReference>
<feature type="transmembrane region" description="Helical" evidence="9">
    <location>
        <begin position="12"/>
        <end position="33"/>
    </location>
</feature>
<dbReference type="AlphaFoldDB" id="A0A2S6GLR1"/>
<keyword evidence="5 9" id="KW-0812">Transmembrane</keyword>
<feature type="region of interest" description="Disordered" evidence="8">
    <location>
        <begin position="461"/>
        <end position="482"/>
    </location>
</feature>
<dbReference type="OrthoDB" id="9812221at2"/>
<dbReference type="GO" id="GO:0022857">
    <property type="term" value="F:transmembrane transporter activity"/>
    <property type="evidence" value="ECO:0007669"/>
    <property type="project" value="InterPro"/>
</dbReference>
<dbReference type="PANTHER" id="PTHR42718:SF9">
    <property type="entry name" value="MAJOR FACILITATOR SUPERFAMILY MULTIDRUG TRANSPORTER MFSC"/>
    <property type="match status" value="1"/>
</dbReference>
<comment type="subcellular location">
    <subcellularLocation>
        <location evidence="1">Cell membrane</location>
        <topology evidence="1">Multi-pass membrane protein</topology>
    </subcellularLocation>
</comment>
<dbReference type="InterPro" id="IPR020846">
    <property type="entry name" value="MFS_dom"/>
</dbReference>
<organism evidence="11 12">
    <name type="scientific">Actinokineospora auranticolor</name>
    <dbReference type="NCBI Taxonomy" id="155976"/>
    <lineage>
        <taxon>Bacteria</taxon>
        <taxon>Bacillati</taxon>
        <taxon>Actinomycetota</taxon>
        <taxon>Actinomycetes</taxon>
        <taxon>Pseudonocardiales</taxon>
        <taxon>Pseudonocardiaceae</taxon>
        <taxon>Actinokineospora</taxon>
    </lineage>
</organism>
<keyword evidence="3" id="KW-0813">Transport</keyword>
<dbReference type="NCBIfam" id="TIGR00711">
    <property type="entry name" value="efflux_EmrB"/>
    <property type="match status" value="1"/>
</dbReference>
<evidence type="ECO:0000256" key="8">
    <source>
        <dbReference type="SAM" id="MobiDB-lite"/>
    </source>
</evidence>
<dbReference type="SUPFAM" id="SSF103473">
    <property type="entry name" value="MFS general substrate transporter"/>
    <property type="match status" value="1"/>
</dbReference>
<evidence type="ECO:0000313" key="12">
    <source>
        <dbReference type="Proteomes" id="UP000239203"/>
    </source>
</evidence>
<feature type="transmembrane region" description="Helical" evidence="9">
    <location>
        <begin position="80"/>
        <end position="100"/>
    </location>
</feature>
<accession>A0A2S6GLR1</accession>
<dbReference type="PANTHER" id="PTHR42718">
    <property type="entry name" value="MAJOR FACILITATOR SUPERFAMILY MULTIDRUG TRANSPORTER MFSC"/>
    <property type="match status" value="1"/>
</dbReference>
<feature type="transmembrane region" description="Helical" evidence="9">
    <location>
        <begin position="232"/>
        <end position="250"/>
    </location>
</feature>
<gene>
    <name evidence="11" type="ORF">CLV40_111138</name>
</gene>
<feature type="transmembrane region" description="Helical" evidence="9">
    <location>
        <begin position="361"/>
        <end position="380"/>
    </location>
</feature>
<dbReference type="InterPro" id="IPR011701">
    <property type="entry name" value="MFS"/>
</dbReference>
<feature type="transmembrane region" description="Helical" evidence="9">
    <location>
        <begin position="201"/>
        <end position="220"/>
    </location>
</feature>